<keyword evidence="3" id="KW-1185">Reference proteome</keyword>
<dbReference type="RefSeq" id="WP_289836504.1">
    <property type="nucleotide sequence ID" value="NZ_JAUEIF010000002.1"/>
</dbReference>
<evidence type="ECO:0000313" key="3">
    <source>
        <dbReference type="Proteomes" id="UP001167831"/>
    </source>
</evidence>
<evidence type="ECO:0000313" key="1">
    <source>
        <dbReference type="EMBL" id="MDN0023423.1"/>
    </source>
</evidence>
<evidence type="ECO:0000313" key="2">
    <source>
        <dbReference type="EMBL" id="MDN0024786.1"/>
    </source>
</evidence>
<protein>
    <submittedName>
        <fullName evidence="2">Uncharacterized protein</fullName>
    </submittedName>
</protein>
<reference evidence="2" key="1">
    <citation type="submission" date="2023-06" db="EMBL/GenBank/DDBJ databases">
        <authorList>
            <person name="Zeman M."/>
            <person name="Kubasova T."/>
            <person name="Jahodarova E."/>
            <person name="Nykrynova M."/>
            <person name="Rychlik I."/>
        </authorList>
    </citation>
    <scope>NUCLEOTIDE SEQUENCE</scope>
    <source>
        <strain evidence="2">ET15</strain>
        <strain evidence="1">ET37</strain>
    </source>
</reference>
<accession>A0AAW7JL09</accession>
<organism evidence="2 4">
    <name type="scientific">Leyella lascolaii</name>
    <dbReference type="NCBI Taxonomy" id="1776379"/>
    <lineage>
        <taxon>Bacteria</taxon>
        <taxon>Pseudomonadati</taxon>
        <taxon>Bacteroidota</taxon>
        <taxon>Bacteroidia</taxon>
        <taxon>Bacteroidales</taxon>
        <taxon>Prevotellaceae</taxon>
        <taxon>Leyella</taxon>
    </lineage>
</organism>
<gene>
    <name evidence="1" type="ORF">QVN81_10385</name>
    <name evidence="2" type="ORF">QVN84_04520</name>
</gene>
<dbReference type="AlphaFoldDB" id="A0AAW7JL09"/>
<name>A0AAW7JL09_9BACT</name>
<proteinExistence type="predicted"/>
<dbReference type="EMBL" id="JAUEIF010000002">
    <property type="protein sequence ID" value="MDN0024786.1"/>
    <property type="molecule type" value="Genomic_DNA"/>
</dbReference>
<comment type="caution">
    <text evidence="2">The sequence shown here is derived from an EMBL/GenBank/DDBJ whole genome shotgun (WGS) entry which is preliminary data.</text>
</comment>
<dbReference type="Proteomes" id="UP001167831">
    <property type="component" value="Unassembled WGS sequence"/>
</dbReference>
<sequence length="271" mass="30161">MAEFNINGRMTVKSLRKQFKDAFGATLRVYKGAKFAPEDATLASIRSGENAKGGELACRGNMQVGNFETKMKEMFGITVKVANPDNTKLVSGSITIAAAGREVVATDDWSGEQLQCYFWDTLQDLLIAKGYDIQKKDFAQDVEDYYKSNRYKRYGVTFNIYRTKKRKDVTFTIYAIEKYCFGVKYAGDIAKDKVLEDAIGGAGTAIRVADKTWAGFGEPSPRHELNFKKMNSEGIGKLKNPNARVAFMNGVVNEIDALIKSLVEAFKKKGL</sequence>
<evidence type="ECO:0000313" key="4">
    <source>
        <dbReference type="Proteomes" id="UP001168478"/>
    </source>
</evidence>
<dbReference type="Proteomes" id="UP001168478">
    <property type="component" value="Unassembled WGS sequence"/>
</dbReference>
<dbReference type="EMBL" id="JAUEIE010000011">
    <property type="protein sequence ID" value="MDN0023423.1"/>
    <property type="molecule type" value="Genomic_DNA"/>
</dbReference>
<reference evidence="2" key="2">
    <citation type="submission" date="2023-08" db="EMBL/GenBank/DDBJ databases">
        <title>Identification and characterization of horizontal gene transfer across gut microbiota members of farm animals based on homology search.</title>
        <authorList>
            <person name="Schwarzerova J."/>
            <person name="Nykrynova M."/>
            <person name="Jureckova K."/>
            <person name="Cejkova D."/>
            <person name="Rychlik I."/>
        </authorList>
    </citation>
    <scope>NUCLEOTIDE SEQUENCE</scope>
    <source>
        <strain evidence="2">ET15</strain>
        <strain evidence="1">ET37</strain>
    </source>
</reference>